<sequence>MNYYLTRWSGISKEEWGIEMVLKNLPGSDAGALGVLGHIGRIASEIWRADKWIGICINIALLIVLCALVVHMSGAGEEGFAYLIGKSWIPLVVAICFLVIARAVRHAIYGHIIVCSMMCLTLLLIVQAVSGNRIPFVMPANCLFELKRPGCPLSGVSNAQISAAPTVALVSAEAAVSMPEPNFMPGAGPVFVQFAGALQRKEVADMALTLKARGWNIQGADKGGERTASAAGLNEVRYFHPADKPAAEALASALAASANWVTGEIAIKDLSAAGLAASKGQLEIWTSI</sequence>
<evidence type="ECO:0000256" key="1">
    <source>
        <dbReference type="SAM" id="Phobius"/>
    </source>
</evidence>
<name>A0A844HJK3_9RHOB</name>
<protein>
    <submittedName>
        <fullName evidence="2">Uncharacterized protein</fullName>
    </submittedName>
</protein>
<feature type="transmembrane region" description="Helical" evidence="1">
    <location>
        <begin position="80"/>
        <end position="101"/>
    </location>
</feature>
<evidence type="ECO:0000313" key="3">
    <source>
        <dbReference type="Proteomes" id="UP000449846"/>
    </source>
</evidence>
<organism evidence="2 3">
    <name type="scientific">Paracoccus litorisediminis</name>
    <dbReference type="NCBI Taxonomy" id="2006130"/>
    <lineage>
        <taxon>Bacteria</taxon>
        <taxon>Pseudomonadati</taxon>
        <taxon>Pseudomonadota</taxon>
        <taxon>Alphaproteobacteria</taxon>
        <taxon>Rhodobacterales</taxon>
        <taxon>Paracoccaceae</taxon>
        <taxon>Paracoccus</taxon>
    </lineage>
</organism>
<keyword evidence="3" id="KW-1185">Reference proteome</keyword>
<dbReference type="EMBL" id="WMIG01000005">
    <property type="protein sequence ID" value="MTH60056.1"/>
    <property type="molecule type" value="Genomic_DNA"/>
</dbReference>
<gene>
    <name evidence="2" type="ORF">GL300_12640</name>
</gene>
<reference evidence="2 3" key="1">
    <citation type="submission" date="2019-11" db="EMBL/GenBank/DDBJ databases">
        <authorList>
            <person name="Dong K."/>
        </authorList>
    </citation>
    <scope>NUCLEOTIDE SEQUENCE [LARGE SCALE GENOMIC DNA]</scope>
    <source>
        <strain evidence="2 3">NBRC 112902</strain>
    </source>
</reference>
<dbReference type="OrthoDB" id="7721091at2"/>
<dbReference type="AlphaFoldDB" id="A0A844HJK3"/>
<comment type="caution">
    <text evidence="2">The sequence shown here is derived from an EMBL/GenBank/DDBJ whole genome shotgun (WGS) entry which is preliminary data.</text>
</comment>
<dbReference type="Proteomes" id="UP000449846">
    <property type="component" value="Unassembled WGS sequence"/>
</dbReference>
<keyword evidence="1" id="KW-0472">Membrane</keyword>
<evidence type="ECO:0000313" key="2">
    <source>
        <dbReference type="EMBL" id="MTH60056.1"/>
    </source>
</evidence>
<feature type="transmembrane region" description="Helical" evidence="1">
    <location>
        <begin position="108"/>
        <end position="129"/>
    </location>
</feature>
<accession>A0A844HJK3</accession>
<feature type="transmembrane region" description="Helical" evidence="1">
    <location>
        <begin position="52"/>
        <end position="74"/>
    </location>
</feature>
<keyword evidence="1" id="KW-0812">Transmembrane</keyword>
<dbReference type="RefSeq" id="WP_155039990.1">
    <property type="nucleotide sequence ID" value="NZ_WMIG01000005.1"/>
</dbReference>
<keyword evidence="1" id="KW-1133">Transmembrane helix</keyword>
<proteinExistence type="predicted"/>